<dbReference type="EMBL" id="WHOA01000128">
    <property type="protein sequence ID" value="NOU73613.1"/>
    <property type="molecule type" value="Genomic_DNA"/>
</dbReference>
<keyword evidence="2" id="KW-1185">Reference proteome</keyword>
<comment type="caution">
    <text evidence="1">The sequence shown here is derived from an EMBL/GenBank/DDBJ whole genome shotgun (WGS) entry which is preliminary data.</text>
</comment>
<dbReference type="Gene3D" id="3.40.50.450">
    <property type="match status" value="1"/>
</dbReference>
<name>A0ABX1Y0R8_9BACL</name>
<dbReference type="RefSeq" id="WP_171645029.1">
    <property type="nucleotide sequence ID" value="NZ_WHOA01000128.1"/>
</dbReference>
<dbReference type="SUPFAM" id="SSF52309">
    <property type="entry name" value="N-(deoxy)ribosyltransferase-like"/>
    <property type="match status" value="1"/>
</dbReference>
<gene>
    <name evidence="1" type="ORF">GC098_19670</name>
</gene>
<evidence type="ECO:0000313" key="1">
    <source>
        <dbReference type="EMBL" id="NOU73613.1"/>
    </source>
</evidence>
<dbReference type="Proteomes" id="UP000616779">
    <property type="component" value="Unassembled WGS sequence"/>
</dbReference>
<dbReference type="Pfam" id="PF05014">
    <property type="entry name" value="Nuc_deoxyrib_tr"/>
    <property type="match status" value="1"/>
</dbReference>
<dbReference type="InterPro" id="IPR007710">
    <property type="entry name" value="Nucleoside_deoxyribTrfase"/>
</dbReference>
<protein>
    <submittedName>
        <fullName evidence="1">Group-specific protein</fullName>
    </submittedName>
</protein>
<reference evidence="1 2" key="1">
    <citation type="submission" date="2019-10" db="EMBL/GenBank/DDBJ databases">
        <title>Description of Paenibacillus terrestris sp. nov.</title>
        <authorList>
            <person name="Carlier A."/>
            <person name="Qi S."/>
        </authorList>
    </citation>
    <scope>NUCLEOTIDE SEQUENCE [LARGE SCALE GENOMIC DNA]</scope>
    <source>
        <strain evidence="1 2">LMG 31458</strain>
    </source>
</reference>
<organism evidence="1 2">
    <name type="scientific">Paenibacillus phytorum</name>
    <dbReference type="NCBI Taxonomy" id="2654977"/>
    <lineage>
        <taxon>Bacteria</taxon>
        <taxon>Bacillati</taxon>
        <taxon>Bacillota</taxon>
        <taxon>Bacilli</taxon>
        <taxon>Bacillales</taxon>
        <taxon>Paenibacillaceae</taxon>
        <taxon>Paenibacillus</taxon>
    </lineage>
</organism>
<proteinExistence type="predicted"/>
<sequence length="132" mass="14724">MKFYIASSLKNIENVRLLAENLKSLGFQHTYDWSIHSNIDSITKLRMIGEEEVSGVLAADVVIVMLPAGKGSHVELGIALGSGKKIYLYSSTNELNEIGNTCTFYHVDSVEQRIGSLEELINSVRLDFQDHH</sequence>
<accession>A0ABX1Y0R8</accession>
<evidence type="ECO:0000313" key="2">
    <source>
        <dbReference type="Proteomes" id="UP000616779"/>
    </source>
</evidence>